<feature type="transmembrane region" description="Helical" evidence="6">
    <location>
        <begin position="249"/>
        <end position="268"/>
    </location>
</feature>
<feature type="transmembrane region" description="Helical" evidence="6">
    <location>
        <begin position="80"/>
        <end position="103"/>
    </location>
</feature>
<dbReference type="GO" id="GO:0005886">
    <property type="term" value="C:plasma membrane"/>
    <property type="evidence" value="ECO:0007669"/>
    <property type="project" value="UniProtKB-SubCell"/>
</dbReference>
<dbReference type="OrthoDB" id="9814608at2"/>
<feature type="transmembrane region" description="Helical" evidence="6">
    <location>
        <begin position="136"/>
        <end position="158"/>
    </location>
</feature>
<keyword evidence="5 6" id="KW-0472">Membrane</keyword>
<evidence type="ECO:0000256" key="1">
    <source>
        <dbReference type="ARBA" id="ARBA00004651"/>
    </source>
</evidence>
<dbReference type="EMBL" id="FOCL01000013">
    <property type="protein sequence ID" value="SEO79767.1"/>
    <property type="molecule type" value="Genomic_DNA"/>
</dbReference>
<evidence type="ECO:0000256" key="4">
    <source>
        <dbReference type="ARBA" id="ARBA00022989"/>
    </source>
</evidence>
<dbReference type="STRING" id="551995.SAMN05192574_11364"/>
<evidence type="ECO:0000256" key="6">
    <source>
        <dbReference type="SAM" id="Phobius"/>
    </source>
</evidence>
<feature type="transmembrane region" description="Helical" evidence="6">
    <location>
        <begin position="215"/>
        <end position="237"/>
    </location>
</feature>
<dbReference type="Proteomes" id="UP000198942">
    <property type="component" value="Unassembled WGS sequence"/>
</dbReference>
<feature type="transmembrane region" description="Helical" evidence="6">
    <location>
        <begin position="332"/>
        <end position="351"/>
    </location>
</feature>
<protein>
    <submittedName>
        <fullName evidence="7">Membrane protein involved in the export of O-antigen and teichoic acid</fullName>
    </submittedName>
</protein>
<accession>A0A1H8SMJ0</accession>
<feature type="transmembrane region" description="Helical" evidence="6">
    <location>
        <begin position="12"/>
        <end position="33"/>
    </location>
</feature>
<dbReference type="InterPro" id="IPR050833">
    <property type="entry name" value="Poly_Biosynth_Transport"/>
</dbReference>
<comment type="subcellular location">
    <subcellularLocation>
        <location evidence="1">Cell membrane</location>
        <topology evidence="1">Multi-pass membrane protein</topology>
    </subcellularLocation>
</comment>
<dbReference type="InterPro" id="IPR002797">
    <property type="entry name" value="Polysacc_synth"/>
</dbReference>
<feature type="transmembrane region" description="Helical" evidence="6">
    <location>
        <begin position="371"/>
        <end position="392"/>
    </location>
</feature>
<sequence length="514" mass="58213">MSTVKKFAGQTAVYGISTIASRVLTFIMTPLYTRSFATGAYGIITVMYSYVSMMNALLSFGMETTFFRYLNKHEDKKQQVYNNAFASVLAVTVIFLLCSLPFASHFADFVDSSNAKRMAAKGIEVKALTGTTHADFMVYVYLFFSIVVVDAWCAIPFVKIRAEGRPGRYGIIKLVSVLIFVAFNFIFIKVIPFWLEHNWGGAAWIMKWYMPKWVGYVFVSELISSIITLILLTPELLKLRFSIDGKMLASMYSYSWPILIANLSYLVNENLDKILLSKLLPENSLLDVGTYGACAKISVFLSIFVNAFRLGAEPFFFSQAKNKNAGQTYARIMDYFVITICIIFVGIVANIEILKYFIKGEDAKQTALYWTGLRVIPPLLLGYVSLGIYMNLSVWYKLSDQTRYGLYISGIGAVITIVLNVIFIPKYSYMASAWISLTAYATMMVLSYIWGQKNYPIPYNLKKNIAYIIVAIVFVFLSFTVFKRNIFVGNGLLLLFAAGTLYFERNELKAIFKR</sequence>
<evidence type="ECO:0000256" key="2">
    <source>
        <dbReference type="ARBA" id="ARBA00022475"/>
    </source>
</evidence>
<dbReference type="PANTHER" id="PTHR30250:SF11">
    <property type="entry name" value="O-ANTIGEN TRANSPORTER-RELATED"/>
    <property type="match status" value="1"/>
</dbReference>
<reference evidence="8" key="1">
    <citation type="submission" date="2016-10" db="EMBL/GenBank/DDBJ databases">
        <authorList>
            <person name="Varghese N."/>
            <person name="Submissions S."/>
        </authorList>
    </citation>
    <scope>NUCLEOTIDE SEQUENCE [LARGE SCALE GENOMIC DNA]</scope>
    <source>
        <strain evidence="8">Gh-48</strain>
    </source>
</reference>
<feature type="transmembrane region" description="Helical" evidence="6">
    <location>
        <begin position="170"/>
        <end position="195"/>
    </location>
</feature>
<feature type="transmembrane region" description="Helical" evidence="6">
    <location>
        <begin position="404"/>
        <end position="425"/>
    </location>
</feature>
<name>A0A1H8SMJ0_9SPHI</name>
<proteinExistence type="predicted"/>
<gene>
    <name evidence="7" type="ORF">SAMN05192574_11364</name>
</gene>
<feature type="transmembrane region" description="Helical" evidence="6">
    <location>
        <begin position="39"/>
        <end position="60"/>
    </location>
</feature>
<feature type="transmembrane region" description="Helical" evidence="6">
    <location>
        <begin position="463"/>
        <end position="481"/>
    </location>
</feature>
<evidence type="ECO:0000313" key="7">
    <source>
        <dbReference type="EMBL" id="SEO79767.1"/>
    </source>
</evidence>
<dbReference type="AlphaFoldDB" id="A0A1H8SMJ0"/>
<dbReference type="Pfam" id="PF01943">
    <property type="entry name" value="Polysacc_synt"/>
    <property type="match status" value="1"/>
</dbReference>
<feature type="transmembrane region" description="Helical" evidence="6">
    <location>
        <begin position="431"/>
        <end position="451"/>
    </location>
</feature>
<feature type="transmembrane region" description="Helical" evidence="6">
    <location>
        <begin position="288"/>
        <end position="311"/>
    </location>
</feature>
<dbReference type="RefSeq" id="WP_091219059.1">
    <property type="nucleotide sequence ID" value="NZ_FOCL01000013.1"/>
</dbReference>
<keyword evidence="2" id="KW-1003">Cell membrane</keyword>
<organism evidence="7 8">
    <name type="scientific">Mucilaginibacter gossypiicola</name>
    <dbReference type="NCBI Taxonomy" id="551995"/>
    <lineage>
        <taxon>Bacteria</taxon>
        <taxon>Pseudomonadati</taxon>
        <taxon>Bacteroidota</taxon>
        <taxon>Sphingobacteriia</taxon>
        <taxon>Sphingobacteriales</taxon>
        <taxon>Sphingobacteriaceae</taxon>
        <taxon>Mucilaginibacter</taxon>
    </lineage>
</organism>
<keyword evidence="3 6" id="KW-0812">Transmembrane</keyword>
<keyword evidence="4 6" id="KW-1133">Transmembrane helix</keyword>
<evidence type="ECO:0000256" key="5">
    <source>
        <dbReference type="ARBA" id="ARBA00023136"/>
    </source>
</evidence>
<dbReference type="PANTHER" id="PTHR30250">
    <property type="entry name" value="PST FAMILY PREDICTED COLANIC ACID TRANSPORTER"/>
    <property type="match status" value="1"/>
</dbReference>
<keyword evidence="8" id="KW-1185">Reference proteome</keyword>
<evidence type="ECO:0000313" key="8">
    <source>
        <dbReference type="Proteomes" id="UP000198942"/>
    </source>
</evidence>
<evidence type="ECO:0000256" key="3">
    <source>
        <dbReference type="ARBA" id="ARBA00022692"/>
    </source>
</evidence>
<feature type="transmembrane region" description="Helical" evidence="6">
    <location>
        <begin position="487"/>
        <end position="504"/>
    </location>
</feature>